<dbReference type="EMBL" id="CP102514">
    <property type="protein sequence ID" value="UUY51151.1"/>
    <property type="molecule type" value="Genomic_DNA"/>
</dbReference>
<organism evidence="1 2">
    <name type="scientific">Streptomyces yangpuensis</name>
    <dbReference type="NCBI Taxonomy" id="1648182"/>
    <lineage>
        <taxon>Bacteria</taxon>
        <taxon>Bacillati</taxon>
        <taxon>Actinomycetota</taxon>
        <taxon>Actinomycetes</taxon>
        <taxon>Kitasatosporales</taxon>
        <taxon>Streptomycetaceae</taxon>
        <taxon>Streptomyces</taxon>
    </lineage>
</organism>
<evidence type="ECO:0008006" key="3">
    <source>
        <dbReference type="Google" id="ProtNLM"/>
    </source>
</evidence>
<evidence type="ECO:0000313" key="2">
    <source>
        <dbReference type="Proteomes" id="UP001057738"/>
    </source>
</evidence>
<reference evidence="1" key="1">
    <citation type="submission" date="2022-08" db="EMBL/GenBank/DDBJ databases">
        <authorList>
            <person name="Tian L."/>
        </authorList>
    </citation>
    <scope>NUCLEOTIDE SEQUENCE</scope>
    <source>
        <strain evidence="1">CM253</strain>
    </source>
</reference>
<gene>
    <name evidence="1" type="ORF">NRK68_30350</name>
</gene>
<dbReference type="GeneID" id="95577828"/>
<proteinExistence type="predicted"/>
<keyword evidence="2" id="KW-1185">Reference proteome</keyword>
<protein>
    <recommendedName>
        <fullName evidence="3">WD40 repeat domain-containing protein</fullName>
    </recommendedName>
</protein>
<dbReference type="SUPFAM" id="SSF63829">
    <property type="entry name" value="Calcium-dependent phosphotriesterase"/>
    <property type="match status" value="1"/>
</dbReference>
<dbReference type="RefSeq" id="WP_183064360.1">
    <property type="nucleotide sequence ID" value="NZ_CP102514.1"/>
</dbReference>
<evidence type="ECO:0000313" key="1">
    <source>
        <dbReference type="EMBL" id="UUY51151.1"/>
    </source>
</evidence>
<dbReference type="Proteomes" id="UP001057738">
    <property type="component" value="Chromosome"/>
</dbReference>
<name>A0ABY5Q400_9ACTN</name>
<sequence length="439" mass="47102">MALACGHDAPAYGLPVCEHIRTATDEVDFSLHYTGHGNEHQRICALCREEAEHGRPVAAGRICEDCSDTSYGSVVDAVGRPEIIDASRPVPGAGPLVPFPAGTGTVLDLAPTERGLLLLAADGRILLWDAEAGCCTHLATTGVTVPADAKPWSGHDKALRLHASRNGRFAAVVVDFGRTGEVIDLTTGAVTTVLENDGYHSETVPYSLLFTEHAGRDVVLHRTRWNRIAGTDPATGEPVLPMPKSEKEAAWAHSFHGALHLSPGGTRLASDTWVWHPLGQPVTWNLARWFADGEAAWNGEQPAVEFLRLPPCEYHWNRPMVWLDEARIVLGGLGDDDEAVVPGARVFDVTRMVDLGVHGSLPDETATFGGPEGRFFAADGLLYSAGGPGLEIWDPTSGARIGSVPGFHPTHHDAVRRELVQLTADGVRRRPTTESLPTG</sequence>
<accession>A0ABY5Q400</accession>